<evidence type="ECO:0000256" key="1">
    <source>
        <dbReference type="ARBA" id="ARBA00004371"/>
    </source>
</evidence>
<dbReference type="GO" id="GO:0005829">
    <property type="term" value="C:cytosol"/>
    <property type="evidence" value="ECO:0007669"/>
    <property type="project" value="UniProtKB-SubCell"/>
</dbReference>
<keyword evidence="5" id="KW-0963">Cytoplasm</keyword>
<evidence type="ECO:0000256" key="11">
    <source>
        <dbReference type="ARBA" id="ARBA00023246"/>
    </source>
</evidence>
<sequence>MESQKKCNMSEILRPEMPEGMALDISHHPLTMKHVANLIIATERMKAGTPESLLSAKDRDVKLFHIMRESVVEGDYAEQEPSLLCVVLECHSNPPKHFLRTCQHQCSVTDTEQRNLVRDPNTMELNAVTLQAGSENHKVHLTMSTYVHPAASTEARPVALCIKDTNFYLSCHMKDNMPTLHLELVEDKSTMQRFSADSDMVRFLFYTRLSGLNITTFMSARYPGWYISTAEEDNKPVEMCTETDSRYRTFQIRSKNSLGHFIPKLKNSHV</sequence>
<keyword evidence="7 12" id="KW-0964">Secreted</keyword>
<dbReference type="GO" id="GO:0005764">
    <property type="term" value="C:lysosome"/>
    <property type="evidence" value="ECO:0007669"/>
    <property type="project" value="UniProtKB-SubCell"/>
</dbReference>
<dbReference type="InterPro" id="IPR020877">
    <property type="entry name" value="IL-1_CS"/>
</dbReference>
<dbReference type="PRINTS" id="PR00264">
    <property type="entry name" value="INTERLEUKIN1"/>
</dbReference>
<proteinExistence type="inferred from homology"/>
<dbReference type="PROSITE" id="PS00253">
    <property type="entry name" value="INTERLEUKIN_1"/>
    <property type="match status" value="1"/>
</dbReference>
<dbReference type="GO" id="GO:0019221">
    <property type="term" value="P:cytokine-mediated signaling pathway"/>
    <property type="evidence" value="ECO:0007669"/>
    <property type="project" value="TreeGrafter"/>
</dbReference>
<evidence type="ECO:0000256" key="8">
    <source>
        <dbReference type="ARBA" id="ARBA00022620"/>
    </source>
</evidence>
<dbReference type="Gene3D" id="2.80.10.50">
    <property type="match status" value="1"/>
</dbReference>
<reference evidence="13" key="2">
    <citation type="submission" date="2025-08" db="UniProtKB">
        <authorList>
            <consortium name="Ensembl"/>
        </authorList>
    </citation>
    <scope>IDENTIFICATION</scope>
</reference>
<accession>A0A665UTP2</accession>
<evidence type="ECO:0000313" key="13">
    <source>
        <dbReference type="Ensembl" id="ENSENLP00000022644.1"/>
    </source>
</evidence>
<dbReference type="PRINTS" id="PR01359">
    <property type="entry name" value="INTRLEUKIN1B"/>
</dbReference>
<dbReference type="GO" id="GO:0006955">
    <property type="term" value="P:immune response"/>
    <property type="evidence" value="ECO:0007669"/>
    <property type="project" value="InterPro"/>
</dbReference>
<evidence type="ECO:0000256" key="5">
    <source>
        <dbReference type="ARBA" id="ARBA00022490"/>
    </source>
</evidence>
<evidence type="ECO:0000256" key="9">
    <source>
        <dbReference type="ARBA" id="ARBA00023198"/>
    </source>
</evidence>
<comment type="similarity">
    <text evidence="4 12">Belongs to the IL-1 family.</text>
</comment>
<dbReference type="GO" id="GO:0005615">
    <property type="term" value="C:extracellular space"/>
    <property type="evidence" value="ECO:0007669"/>
    <property type="project" value="UniProtKB-KW"/>
</dbReference>
<dbReference type="GO" id="GO:0001660">
    <property type="term" value="P:fever generation"/>
    <property type="evidence" value="ECO:0007669"/>
    <property type="project" value="UniProtKB-KW"/>
</dbReference>
<dbReference type="GO" id="GO:1901222">
    <property type="term" value="P:regulation of non-canonical NF-kappaB signal transduction"/>
    <property type="evidence" value="ECO:0007669"/>
    <property type="project" value="TreeGrafter"/>
</dbReference>
<evidence type="ECO:0000256" key="2">
    <source>
        <dbReference type="ARBA" id="ARBA00004514"/>
    </source>
</evidence>
<comment type="subcellular location">
    <subcellularLocation>
        <location evidence="2">Cytoplasm</location>
        <location evidence="2">Cytosol</location>
    </subcellularLocation>
    <subcellularLocation>
        <location evidence="1">Lysosome</location>
    </subcellularLocation>
    <subcellularLocation>
        <location evidence="3">Secreted</location>
        <location evidence="3">Extracellular exosome</location>
    </subcellularLocation>
</comment>
<keyword evidence="8" id="KW-0666">Pyrogen</keyword>
<reference evidence="13" key="1">
    <citation type="submission" date="2021-04" db="EMBL/GenBank/DDBJ databases">
        <authorList>
            <consortium name="Wellcome Sanger Institute Data Sharing"/>
        </authorList>
    </citation>
    <scope>NUCLEOTIDE SEQUENCE [LARGE SCALE GENOMIC DNA]</scope>
</reference>
<dbReference type="GO" id="GO:0071222">
    <property type="term" value="P:cellular response to lipopolysaccharide"/>
    <property type="evidence" value="ECO:0007669"/>
    <property type="project" value="TreeGrafter"/>
</dbReference>
<dbReference type="InParanoid" id="A0A665UTP2"/>
<organism evidence="13 14">
    <name type="scientific">Echeneis naucrates</name>
    <name type="common">Live sharksucker</name>
    <dbReference type="NCBI Taxonomy" id="173247"/>
    <lineage>
        <taxon>Eukaryota</taxon>
        <taxon>Metazoa</taxon>
        <taxon>Chordata</taxon>
        <taxon>Craniata</taxon>
        <taxon>Vertebrata</taxon>
        <taxon>Euteleostomi</taxon>
        <taxon>Actinopterygii</taxon>
        <taxon>Neopterygii</taxon>
        <taxon>Teleostei</taxon>
        <taxon>Neoteleostei</taxon>
        <taxon>Acanthomorphata</taxon>
        <taxon>Carangaria</taxon>
        <taxon>Carangiformes</taxon>
        <taxon>Echeneidae</taxon>
        <taxon>Echeneis</taxon>
    </lineage>
</organism>
<dbReference type="GO" id="GO:0005125">
    <property type="term" value="F:cytokine activity"/>
    <property type="evidence" value="ECO:0007669"/>
    <property type="project" value="UniProtKB-UniRule"/>
</dbReference>
<keyword evidence="10" id="KW-0458">Lysosome</keyword>
<name>A0A665UTP2_ECHNA</name>
<protein>
    <recommendedName>
        <fullName evidence="12">Interleukin-1</fullName>
    </recommendedName>
</protein>
<evidence type="ECO:0000256" key="6">
    <source>
        <dbReference type="ARBA" id="ARBA00022514"/>
    </source>
</evidence>
<dbReference type="SMART" id="SM00125">
    <property type="entry name" value="IL1"/>
    <property type="match status" value="1"/>
</dbReference>
<evidence type="ECO:0000256" key="4">
    <source>
        <dbReference type="ARBA" id="ARBA00010448"/>
    </source>
</evidence>
<keyword evidence="9" id="KW-0395">Inflammatory response</keyword>
<dbReference type="SUPFAM" id="SSF50353">
    <property type="entry name" value="Cytokine"/>
    <property type="match status" value="1"/>
</dbReference>
<dbReference type="GO" id="GO:0010628">
    <property type="term" value="P:positive regulation of gene expression"/>
    <property type="evidence" value="ECO:0007669"/>
    <property type="project" value="TreeGrafter"/>
</dbReference>
<reference evidence="13" key="3">
    <citation type="submission" date="2025-09" db="UniProtKB">
        <authorList>
            <consortium name="Ensembl"/>
        </authorList>
    </citation>
    <scope>IDENTIFICATION</scope>
</reference>
<dbReference type="GO" id="GO:0005149">
    <property type="term" value="F:interleukin-1 receptor binding"/>
    <property type="evidence" value="ECO:0007669"/>
    <property type="project" value="UniProtKB-UniRule"/>
</dbReference>
<dbReference type="GO" id="GO:0048246">
    <property type="term" value="P:macrophage chemotaxis"/>
    <property type="evidence" value="ECO:0007669"/>
    <property type="project" value="TreeGrafter"/>
</dbReference>
<evidence type="ECO:0000256" key="7">
    <source>
        <dbReference type="ARBA" id="ARBA00022525"/>
    </source>
</evidence>
<evidence type="ECO:0000313" key="14">
    <source>
        <dbReference type="Proteomes" id="UP000472264"/>
    </source>
</evidence>
<dbReference type="GO" id="GO:0042119">
    <property type="term" value="P:neutrophil activation"/>
    <property type="evidence" value="ECO:0007669"/>
    <property type="project" value="TreeGrafter"/>
</dbReference>
<dbReference type="Proteomes" id="UP000472264">
    <property type="component" value="Chromosome 9"/>
</dbReference>
<keyword evidence="6" id="KW-0202">Cytokine</keyword>
<evidence type="ECO:0000256" key="10">
    <source>
        <dbReference type="ARBA" id="ARBA00023228"/>
    </source>
</evidence>
<dbReference type="Pfam" id="PF00340">
    <property type="entry name" value="IL1"/>
    <property type="match status" value="1"/>
</dbReference>
<evidence type="ECO:0000256" key="3">
    <source>
        <dbReference type="ARBA" id="ARBA00004550"/>
    </source>
</evidence>
<dbReference type="AlphaFoldDB" id="A0A665UTP2"/>
<dbReference type="PANTHER" id="PTHR10078:SF30">
    <property type="entry name" value="INTERLEUKIN-1 BETA"/>
    <property type="match status" value="1"/>
</dbReference>
<dbReference type="InterPro" id="IPR000975">
    <property type="entry name" value="IL-1_fam"/>
</dbReference>
<dbReference type="PRINTS" id="PR01357">
    <property type="entry name" value="INTRLEUKN1AB"/>
</dbReference>
<dbReference type="PANTHER" id="PTHR10078">
    <property type="entry name" value="INTERLEUKIN-1 FAMILY MEMBER"/>
    <property type="match status" value="1"/>
</dbReference>
<dbReference type="InterPro" id="IPR008996">
    <property type="entry name" value="IL1/FGF"/>
</dbReference>
<keyword evidence="11" id="KW-0497">Mitogen</keyword>
<evidence type="ECO:0000256" key="12">
    <source>
        <dbReference type="RuleBase" id="RU003753"/>
    </source>
</evidence>
<dbReference type="GO" id="GO:0051781">
    <property type="term" value="P:positive regulation of cell division"/>
    <property type="evidence" value="ECO:0007669"/>
    <property type="project" value="UniProtKB-KW"/>
</dbReference>
<keyword evidence="14" id="KW-1185">Reference proteome</keyword>
<dbReference type="CDD" id="cd23296">
    <property type="entry name" value="beta-trefoil_IL1B"/>
    <property type="match status" value="1"/>
</dbReference>
<dbReference type="Ensembl" id="ENSENLT00000023407.1">
    <property type="protein sequence ID" value="ENSENLP00000022644.1"/>
    <property type="gene ID" value="ENSENLG00000010179.1"/>
</dbReference>